<dbReference type="EMBL" id="JACVVK020000545">
    <property type="protein sequence ID" value="KAK7466791.1"/>
    <property type="molecule type" value="Genomic_DNA"/>
</dbReference>
<proteinExistence type="predicted"/>
<dbReference type="PANTHER" id="PTHR10974">
    <property type="entry name" value="FI08016P-RELATED"/>
    <property type="match status" value="1"/>
</dbReference>
<dbReference type="AlphaFoldDB" id="A0ABD0J9X7"/>
<organism evidence="1 2">
    <name type="scientific">Batillaria attramentaria</name>
    <dbReference type="NCBI Taxonomy" id="370345"/>
    <lineage>
        <taxon>Eukaryota</taxon>
        <taxon>Metazoa</taxon>
        <taxon>Spiralia</taxon>
        <taxon>Lophotrochozoa</taxon>
        <taxon>Mollusca</taxon>
        <taxon>Gastropoda</taxon>
        <taxon>Caenogastropoda</taxon>
        <taxon>Sorbeoconcha</taxon>
        <taxon>Cerithioidea</taxon>
        <taxon>Batillariidae</taxon>
        <taxon>Batillaria</taxon>
    </lineage>
</organism>
<sequence length="453" mass="52545">MPMTYRFLKEELEAAILHGYNIVGDATTAALIPMFTGRTEMELPEVRQSEFDAGTVDEYPLVWKLFQQQGYTTLYAEDEPTVGTFNLRFNGFHKQPTDHYMRHFWQALWESDLRKDSQRYCTGNVPHHKFMLRYVEDFFLQYRNISRFAFGFHGELTHWDNNPADYLDADLANVLRRLRRNGVLEDTVLIIMGDHGARYSKVRYTVQGKLEERLPMMSFVFPEKFRKTYPHLWSNLKTNTERLSTPFDIYETLLDILNISRTRAKPNTFSRGISLLREIPVNRTCKQAGIGMHWCGCLHQVAVDTSETFVKPAAAELVSHINLLTTPLRDQCAELHLKTVHSVFLVMPNEQVLKYLRSKDSDQRVANFSKAADPDVVHYQVQIETEPCGGLFEATVMADFRSEEYQYSVTPGISRINMYGDQPKCIQNRHPSMRKFCCCRSFLNSTRDASKLP</sequence>
<dbReference type="FunFam" id="3.40.720.10:FF:000017">
    <property type="entry name" value="Predicted protein"/>
    <property type="match status" value="1"/>
</dbReference>
<dbReference type="Pfam" id="PF02995">
    <property type="entry name" value="DUF229"/>
    <property type="match status" value="1"/>
</dbReference>
<evidence type="ECO:0000313" key="2">
    <source>
        <dbReference type="Proteomes" id="UP001519460"/>
    </source>
</evidence>
<dbReference type="CDD" id="cd16021">
    <property type="entry name" value="ALP_like"/>
    <property type="match status" value="1"/>
</dbReference>
<reference evidence="1 2" key="1">
    <citation type="journal article" date="2023" name="Sci. Data">
        <title>Genome assembly of the Korean intertidal mud-creeper Batillaria attramentaria.</title>
        <authorList>
            <person name="Patra A.K."/>
            <person name="Ho P.T."/>
            <person name="Jun S."/>
            <person name="Lee S.J."/>
            <person name="Kim Y."/>
            <person name="Won Y.J."/>
        </authorList>
    </citation>
    <scope>NUCLEOTIDE SEQUENCE [LARGE SCALE GENOMIC DNA]</scope>
    <source>
        <strain evidence="1">Wonlab-2016</strain>
    </source>
</reference>
<dbReference type="Proteomes" id="UP001519460">
    <property type="component" value="Unassembled WGS sequence"/>
</dbReference>
<dbReference type="SUPFAM" id="SSF53649">
    <property type="entry name" value="Alkaline phosphatase-like"/>
    <property type="match status" value="1"/>
</dbReference>
<comment type="caution">
    <text evidence="1">The sequence shown here is derived from an EMBL/GenBank/DDBJ whole genome shotgun (WGS) entry which is preliminary data.</text>
</comment>
<protein>
    <submittedName>
        <fullName evidence="1">Uncharacterized protein</fullName>
    </submittedName>
</protein>
<gene>
    <name evidence="1" type="ORF">BaRGS_00037107</name>
</gene>
<name>A0ABD0J9X7_9CAEN</name>
<evidence type="ECO:0000313" key="1">
    <source>
        <dbReference type="EMBL" id="KAK7466791.1"/>
    </source>
</evidence>
<dbReference type="PANTHER" id="PTHR10974:SF1">
    <property type="entry name" value="FI08016P-RELATED"/>
    <property type="match status" value="1"/>
</dbReference>
<dbReference type="InterPro" id="IPR004245">
    <property type="entry name" value="DUF229"/>
</dbReference>
<dbReference type="Gene3D" id="3.40.720.10">
    <property type="entry name" value="Alkaline Phosphatase, subunit A"/>
    <property type="match status" value="1"/>
</dbReference>
<keyword evidence="2" id="KW-1185">Reference proteome</keyword>
<dbReference type="InterPro" id="IPR017850">
    <property type="entry name" value="Alkaline_phosphatase_core_sf"/>
</dbReference>
<accession>A0ABD0J9X7</accession>